<dbReference type="Gene3D" id="3.40.50.1820">
    <property type="entry name" value="alpha/beta hydrolase"/>
    <property type="match status" value="1"/>
</dbReference>
<proteinExistence type="inferred from homology"/>
<dbReference type="InterPro" id="IPR029058">
    <property type="entry name" value="AB_hydrolase_fold"/>
</dbReference>
<sequence>MPIISSSYRAFGPFKNGHFSTIYSAKLRPAITFHQERERIGLPDGDYVDLDFHYQKPESNKIVVLLHGLEGNAQRSYIKGQARVLQEDGWDLCAMNYRGCSGSDNLLYRSYNAGATEDLEEVIRYISEKDRYDEICLIGFSLGGNLLLKYLGEERDLSPLITKAVAISTPLSLRGSLEELTKWYNWVYRTTFLRYLRKKYKRKMPTYPEQMSQVELKQIRNLLEFDHRYTAKAHGYLDAWDYYNQCSSVNFLAAIDRPILILNALNDSFLSPDCYPEDLATKSKKIYLEMPQHGGHVGFVKAGNIYYSETRARDFLKP</sequence>
<evidence type="ECO:0000259" key="5">
    <source>
        <dbReference type="Pfam" id="PF00561"/>
    </source>
</evidence>
<evidence type="ECO:0000256" key="1">
    <source>
        <dbReference type="ARBA" id="ARBA00010884"/>
    </source>
</evidence>
<feature type="active site" description="Charge relay system" evidence="4">
    <location>
        <position position="267"/>
    </location>
</feature>
<comment type="similarity">
    <text evidence="1">Belongs to the AB hydrolase superfamily. AB hydrolase 4 family.</text>
</comment>
<dbReference type="PANTHER" id="PTHR10794">
    <property type="entry name" value="ABHYDROLASE DOMAIN-CONTAINING PROTEIN"/>
    <property type="match status" value="1"/>
</dbReference>
<dbReference type="PANTHER" id="PTHR10794:SF94">
    <property type="entry name" value="ESTERASE YHET-RELATED"/>
    <property type="match status" value="1"/>
</dbReference>
<dbReference type="Proteomes" id="UP000239800">
    <property type="component" value="Unassembled WGS sequence"/>
</dbReference>
<keyword evidence="7" id="KW-1185">Reference proteome</keyword>
<dbReference type="InterPro" id="IPR012020">
    <property type="entry name" value="ABHD4"/>
</dbReference>
<accession>A0A2S7KRS2</accession>
<dbReference type="PROSITE" id="PS01133">
    <property type="entry name" value="UPF0017"/>
    <property type="match status" value="1"/>
</dbReference>
<dbReference type="InterPro" id="IPR050960">
    <property type="entry name" value="AB_hydrolase_4_sf"/>
</dbReference>
<dbReference type="SUPFAM" id="SSF53474">
    <property type="entry name" value="alpha/beta-Hydrolases"/>
    <property type="match status" value="1"/>
</dbReference>
<dbReference type="InterPro" id="IPR000952">
    <property type="entry name" value="AB_hydrolase_4_CS"/>
</dbReference>
<feature type="domain" description="AB hydrolase-1" evidence="5">
    <location>
        <begin position="62"/>
        <end position="300"/>
    </location>
</feature>
<feature type="active site" description="Charge relay system" evidence="4">
    <location>
        <position position="141"/>
    </location>
</feature>
<evidence type="ECO:0000313" key="6">
    <source>
        <dbReference type="EMBL" id="PQB05310.1"/>
    </source>
</evidence>
<evidence type="ECO:0000256" key="4">
    <source>
        <dbReference type="PIRSR" id="PIRSR005211-1"/>
    </source>
</evidence>
<name>A0A2S7KRS2_9FLAO</name>
<organism evidence="6 7">
    <name type="scientific">Aureitalea marina</name>
    <dbReference type="NCBI Taxonomy" id="930804"/>
    <lineage>
        <taxon>Bacteria</taxon>
        <taxon>Pseudomonadati</taxon>
        <taxon>Bacteroidota</taxon>
        <taxon>Flavobacteriia</taxon>
        <taxon>Flavobacteriales</taxon>
        <taxon>Flavobacteriaceae</taxon>
        <taxon>Aureitalea</taxon>
    </lineage>
</organism>
<dbReference type="GO" id="GO:0047372">
    <property type="term" value="F:monoacylglycerol lipase activity"/>
    <property type="evidence" value="ECO:0007669"/>
    <property type="project" value="TreeGrafter"/>
</dbReference>
<gene>
    <name evidence="6" type="ORF">BST85_10755</name>
</gene>
<dbReference type="OrthoDB" id="332676at2"/>
<keyword evidence="3 6" id="KW-0378">Hydrolase</keyword>
<evidence type="ECO:0000256" key="2">
    <source>
        <dbReference type="ARBA" id="ARBA00022487"/>
    </source>
</evidence>
<evidence type="ECO:0000256" key="3">
    <source>
        <dbReference type="ARBA" id="ARBA00022801"/>
    </source>
</evidence>
<evidence type="ECO:0000313" key="7">
    <source>
        <dbReference type="Proteomes" id="UP000239800"/>
    </source>
</evidence>
<dbReference type="InterPro" id="IPR000073">
    <property type="entry name" value="AB_hydrolase_1"/>
</dbReference>
<keyword evidence="2" id="KW-0719">Serine esterase</keyword>
<dbReference type="Pfam" id="PF00561">
    <property type="entry name" value="Abhydrolase_1"/>
    <property type="match status" value="1"/>
</dbReference>
<reference evidence="6 7" key="1">
    <citation type="submission" date="2016-11" db="EMBL/GenBank/DDBJ databases">
        <title>Trade-off between light-utilization and light-protection in marine flavobacteria.</title>
        <authorList>
            <person name="Kumagai Y."/>
        </authorList>
    </citation>
    <scope>NUCLEOTIDE SEQUENCE [LARGE SCALE GENOMIC DNA]</scope>
    <source>
        <strain evidence="6 7">NBRC 107741</strain>
    </source>
</reference>
<dbReference type="EMBL" id="MQUB01000001">
    <property type="protein sequence ID" value="PQB05310.1"/>
    <property type="molecule type" value="Genomic_DNA"/>
</dbReference>
<dbReference type="AlphaFoldDB" id="A0A2S7KRS2"/>
<dbReference type="PIRSF" id="PIRSF005211">
    <property type="entry name" value="Ab_hydro_YheT"/>
    <property type="match status" value="1"/>
</dbReference>
<dbReference type="RefSeq" id="WP_104813249.1">
    <property type="nucleotide sequence ID" value="NZ_MQUB01000001.1"/>
</dbReference>
<feature type="active site" description="Charge relay system" evidence="4">
    <location>
        <position position="296"/>
    </location>
</feature>
<dbReference type="GO" id="GO:0034338">
    <property type="term" value="F:short-chain carboxylesterase activity"/>
    <property type="evidence" value="ECO:0007669"/>
    <property type="project" value="TreeGrafter"/>
</dbReference>
<protein>
    <submittedName>
        <fullName evidence="6">Alpha/beta hydrolase</fullName>
    </submittedName>
</protein>
<comment type="caution">
    <text evidence="6">The sequence shown here is derived from an EMBL/GenBank/DDBJ whole genome shotgun (WGS) entry which is preliminary data.</text>
</comment>